<dbReference type="OMA" id="REMIYHA"/>
<dbReference type="OrthoDB" id="10388564at2759"/>
<accession>A0A6A5BDJ9</accession>
<dbReference type="VEuPathDB" id="AmoebaDB:NfTy_062480"/>
<evidence type="ECO:0000313" key="3">
    <source>
        <dbReference type="EMBL" id="KAF0972175.1"/>
    </source>
</evidence>
<evidence type="ECO:0000313" key="5">
    <source>
        <dbReference type="Proteomes" id="UP000444721"/>
    </source>
</evidence>
<protein>
    <recommendedName>
        <fullName evidence="2">B30.2/SPRY domain-containing protein</fullName>
    </recommendedName>
</protein>
<dbReference type="InterPro" id="IPR043136">
    <property type="entry name" value="B30.2/SPRY_sf"/>
</dbReference>
<dbReference type="CDD" id="cd09917">
    <property type="entry name" value="F-box_SF"/>
    <property type="match status" value="1"/>
</dbReference>
<evidence type="ECO:0000259" key="2">
    <source>
        <dbReference type="PROSITE" id="PS50188"/>
    </source>
</evidence>
<organism evidence="3 5">
    <name type="scientific">Naegleria fowleri</name>
    <name type="common">Brain eating amoeba</name>
    <dbReference type="NCBI Taxonomy" id="5763"/>
    <lineage>
        <taxon>Eukaryota</taxon>
        <taxon>Discoba</taxon>
        <taxon>Heterolobosea</taxon>
        <taxon>Tetramitia</taxon>
        <taxon>Eutetramitia</taxon>
        <taxon>Vahlkampfiidae</taxon>
        <taxon>Naegleria</taxon>
    </lineage>
</organism>
<dbReference type="Proteomes" id="UP000444721">
    <property type="component" value="Unassembled WGS sequence"/>
</dbReference>
<dbReference type="VEuPathDB" id="AmoebaDB:NfTy_048580"/>
<dbReference type="RefSeq" id="XP_044562758.1">
    <property type="nucleotide sequence ID" value="XM_044706186.1"/>
</dbReference>
<evidence type="ECO:0000313" key="4">
    <source>
        <dbReference type="EMBL" id="KAF0978045.1"/>
    </source>
</evidence>
<name>A0A6A5BDJ9_NAEFO</name>
<dbReference type="SUPFAM" id="SSF81383">
    <property type="entry name" value="F-box domain"/>
    <property type="match status" value="1"/>
</dbReference>
<keyword evidence="5" id="KW-1185">Reference proteome</keyword>
<proteinExistence type="predicted"/>
<dbReference type="InterPro" id="IPR036047">
    <property type="entry name" value="F-box-like_dom_sf"/>
</dbReference>
<dbReference type="VEuPathDB" id="AmoebaDB:NF0056790"/>
<feature type="domain" description="B30.2/SPRY" evidence="2">
    <location>
        <begin position="215"/>
        <end position="452"/>
    </location>
</feature>
<comment type="caution">
    <text evidence="3">The sequence shown here is derived from an EMBL/GenBank/DDBJ whole genome shotgun (WGS) entry which is preliminary data.</text>
</comment>
<gene>
    <name evidence="4" type="ORF">FDP41_002937</name>
    <name evidence="3" type="ORF">FDP41_009483</name>
</gene>
<dbReference type="Gene3D" id="2.60.120.920">
    <property type="match status" value="1"/>
</dbReference>
<reference evidence="3 5" key="1">
    <citation type="journal article" date="2019" name="Sci. Rep.">
        <title>Nanopore sequencing improves the draft genome of the human pathogenic amoeba Naegleria fowleri.</title>
        <authorList>
            <person name="Liechti N."/>
            <person name="Schurch N."/>
            <person name="Bruggmann R."/>
            <person name="Wittwer M."/>
        </authorList>
    </citation>
    <scope>NUCLEOTIDE SEQUENCE [LARGE SCALE GENOMIC DNA]</scope>
    <source>
        <strain evidence="3 5">ATCC 30894</strain>
    </source>
</reference>
<dbReference type="InterPro" id="IPR001870">
    <property type="entry name" value="B30.2/SPRY"/>
</dbReference>
<sequence length="469" mass="54250">MPLTSNINQHHHYHHQLPDELWIDIFMYLTDSLSSIFIHVPLTCKRFFRIIYHMDDNFKQFIPSNHHQAFDHHQVSSSQTTTTTTTTNNSLVSKVERIFLNTFFRKGSTSTSTITTDHSVLPRRSEEEEDHHQHSEIASTALLHHDEWFVDSDTTRVNEPLYKLLLELYSLNNFDQNDEHSTTTFSNNTHANNMKQQYRSYRTCFEIFKLFGFTMNNLFRKELCYSGTMITNLEAYKNTKTASPSMQESLPSGNTVVMTENFGSSSAGVNVVNRPMMYNSGIHYFEFIVHKSGQYDNFLIGIVLTERLNIENCKQVSGEKLEDRFNVDAEYSFQFRDYLGSLNSFSIAIYEEGNCVYHKSHSIYNCNQKKQYCTVEDENIVKANGYVIGVYLDTKNYKIAFAKNGAFVSSMDFSQKMIDHPRYEAGQLAFYPALSMGQTNDACTFSTKMSLQKCSAIRRAVKELVFEKK</sequence>
<dbReference type="EMBL" id="VFQX01000070">
    <property type="protein sequence ID" value="KAF0972175.1"/>
    <property type="molecule type" value="Genomic_DNA"/>
</dbReference>
<dbReference type="AlphaFoldDB" id="A0A6A5BDJ9"/>
<dbReference type="EMBL" id="VFQX01000031">
    <property type="protein sequence ID" value="KAF0978045.1"/>
    <property type="molecule type" value="Genomic_DNA"/>
</dbReference>
<dbReference type="VEuPathDB" id="AmoebaDB:FDP41_002937"/>
<dbReference type="VEuPathDB" id="AmoebaDB:FDP41_009483"/>
<dbReference type="GeneID" id="68110155"/>
<feature type="compositionally biased region" description="Basic and acidic residues" evidence="1">
    <location>
        <begin position="123"/>
        <end position="135"/>
    </location>
</feature>
<dbReference type="PROSITE" id="PS50188">
    <property type="entry name" value="B302_SPRY"/>
    <property type="match status" value="1"/>
</dbReference>
<feature type="region of interest" description="Disordered" evidence="1">
    <location>
        <begin position="108"/>
        <end position="136"/>
    </location>
</feature>
<evidence type="ECO:0000256" key="1">
    <source>
        <dbReference type="SAM" id="MobiDB-lite"/>
    </source>
</evidence>